<sequence length="520" mass="56244">MSVAVGVEMEPAVTRRLLAHAAVGANPERREVISPFTGAVLYSLPISSEVDVAACVATARKAQGWWAQRPVQERARIFLKFHDLVMQRRDEGLDIIQRETGKARRDAMEEILDVLIVARHYARDAVRLMRPVRHRGALPVLVGVQELRHPKGVVGIISPWNYPLTLAASDAIPALLAGNAVVLKPDSQTSLTALWVVDLMIEAGVPESVIRVVTGDGQDVGPMVIDRVDYVMFTGSTQVGREVARRCGERLIGCSLELGGKNAMIIRADVDVARAAEIAVRACFANAGQLCVSIERMYIHEEVMQPFLAEFLPRVAAMRMVAGTGWGADMGSLISQRHLDRVQVHLADAIAHGAQVLVGGRARPEVGPYYLEPTVLAGVTEDMELCRDETFGPVVAVYPFSSDEQAVAMANDTFYGLNASVLTRDTRAGLKISARLKAGTVNINEGYAAAWGSVRAPMGGMGDSGLGRRHGSEGFLQYTEAQTIATQRAFGFGAPFGWSNERWGGTLAQAVGAMKKFGFK</sequence>
<dbReference type="InterPro" id="IPR015590">
    <property type="entry name" value="Aldehyde_DH_dom"/>
</dbReference>
<evidence type="ECO:0000256" key="1">
    <source>
        <dbReference type="ARBA" id="ARBA00022857"/>
    </source>
</evidence>
<proteinExistence type="predicted"/>
<dbReference type="SUPFAM" id="SSF53720">
    <property type="entry name" value="ALDH-like"/>
    <property type="match status" value="1"/>
</dbReference>
<protein>
    <submittedName>
        <fullName evidence="4">Unannotated protein</fullName>
    </submittedName>
</protein>
<dbReference type="EMBL" id="CAEZXZ010000110">
    <property type="protein sequence ID" value="CAB4707158.1"/>
    <property type="molecule type" value="Genomic_DNA"/>
</dbReference>
<dbReference type="PANTHER" id="PTHR11699">
    <property type="entry name" value="ALDEHYDE DEHYDROGENASE-RELATED"/>
    <property type="match status" value="1"/>
</dbReference>
<evidence type="ECO:0000313" key="4">
    <source>
        <dbReference type="EMBL" id="CAB4707158.1"/>
    </source>
</evidence>
<dbReference type="Gene3D" id="3.40.309.10">
    <property type="entry name" value="Aldehyde Dehydrogenase, Chain A, domain 2"/>
    <property type="match status" value="1"/>
</dbReference>
<feature type="domain" description="Aldehyde dehydrogenase" evidence="3">
    <location>
        <begin position="28"/>
        <end position="484"/>
    </location>
</feature>
<keyword evidence="2" id="KW-0560">Oxidoreductase</keyword>
<dbReference type="AlphaFoldDB" id="A0A6J6QEA7"/>
<dbReference type="InterPro" id="IPR029510">
    <property type="entry name" value="Ald_DH_CS_GLU"/>
</dbReference>
<dbReference type="InterPro" id="IPR016161">
    <property type="entry name" value="Ald_DH/histidinol_DH"/>
</dbReference>
<dbReference type="CDD" id="cd07101">
    <property type="entry name" value="ALDH_SSADH2_GabD2"/>
    <property type="match status" value="1"/>
</dbReference>
<dbReference type="Gene3D" id="3.40.605.10">
    <property type="entry name" value="Aldehyde Dehydrogenase, Chain A, domain 1"/>
    <property type="match status" value="1"/>
</dbReference>
<keyword evidence="1" id="KW-0521">NADP</keyword>
<accession>A0A6J6QEA7</accession>
<gene>
    <name evidence="4" type="ORF">UFOPK2625_00802</name>
</gene>
<evidence type="ECO:0000259" key="3">
    <source>
        <dbReference type="Pfam" id="PF00171"/>
    </source>
</evidence>
<organism evidence="4">
    <name type="scientific">freshwater metagenome</name>
    <dbReference type="NCBI Taxonomy" id="449393"/>
    <lineage>
        <taxon>unclassified sequences</taxon>
        <taxon>metagenomes</taxon>
        <taxon>ecological metagenomes</taxon>
    </lineage>
</organism>
<evidence type="ECO:0000256" key="2">
    <source>
        <dbReference type="ARBA" id="ARBA00023002"/>
    </source>
</evidence>
<dbReference type="Pfam" id="PF00171">
    <property type="entry name" value="Aldedh"/>
    <property type="match status" value="1"/>
</dbReference>
<dbReference type="GO" id="GO:0016620">
    <property type="term" value="F:oxidoreductase activity, acting on the aldehyde or oxo group of donors, NAD or NADP as acceptor"/>
    <property type="evidence" value="ECO:0007669"/>
    <property type="project" value="InterPro"/>
</dbReference>
<dbReference type="FunFam" id="3.40.309.10:FF:000009">
    <property type="entry name" value="Aldehyde dehydrogenase A"/>
    <property type="match status" value="1"/>
</dbReference>
<name>A0A6J6QEA7_9ZZZZ</name>
<dbReference type="FunFam" id="3.40.605.10:FF:000010">
    <property type="entry name" value="N-succinylglutamate 5-semialdehyde dehydrogenase"/>
    <property type="match status" value="1"/>
</dbReference>
<dbReference type="InterPro" id="IPR016163">
    <property type="entry name" value="Ald_DH_C"/>
</dbReference>
<dbReference type="PROSITE" id="PS00687">
    <property type="entry name" value="ALDEHYDE_DEHYDR_GLU"/>
    <property type="match status" value="1"/>
</dbReference>
<reference evidence="4" key="1">
    <citation type="submission" date="2020-05" db="EMBL/GenBank/DDBJ databases">
        <authorList>
            <person name="Chiriac C."/>
            <person name="Salcher M."/>
            <person name="Ghai R."/>
            <person name="Kavagutti S V."/>
        </authorList>
    </citation>
    <scope>NUCLEOTIDE SEQUENCE</scope>
</reference>
<dbReference type="NCBIfam" id="NF006916">
    <property type="entry name" value="PRK09407.1"/>
    <property type="match status" value="1"/>
</dbReference>
<dbReference type="InterPro" id="IPR016162">
    <property type="entry name" value="Ald_DH_N"/>
</dbReference>